<dbReference type="Gene3D" id="1.10.1200.10">
    <property type="entry name" value="ACP-like"/>
    <property type="match status" value="1"/>
</dbReference>
<dbReference type="InterPro" id="IPR009081">
    <property type="entry name" value="PP-bd_ACP"/>
</dbReference>
<dbReference type="SUPFAM" id="SSF47336">
    <property type="entry name" value="ACP-like"/>
    <property type="match status" value="1"/>
</dbReference>
<dbReference type="EMBL" id="PTTJ01000134">
    <property type="protein sequence ID" value="RJP08408.1"/>
    <property type="molecule type" value="Genomic_DNA"/>
</dbReference>
<proteinExistence type="predicted"/>
<evidence type="ECO:0000313" key="3">
    <source>
        <dbReference type="EMBL" id="RJP82144.1"/>
    </source>
</evidence>
<sequence length="78" mass="9216">MMKDKIKNIIADITERKVEEISFDLELVDELEIDSMMSLEILTDLERDFDIVVTEEDFANFITVNDIYELVKEKVNEK</sequence>
<accession>A0A3A4MEH8</accession>
<protein>
    <submittedName>
        <fullName evidence="2">Acyl carrier protein</fullName>
    </submittedName>
</protein>
<dbReference type="InterPro" id="IPR036736">
    <property type="entry name" value="ACP-like_sf"/>
</dbReference>
<feature type="domain" description="Carrier" evidence="1">
    <location>
        <begin position="1"/>
        <end position="75"/>
    </location>
</feature>
<gene>
    <name evidence="3" type="ORF">C5O68_06245</name>
    <name evidence="2" type="ORF">C5O69_10705</name>
</gene>
<reference evidence="4 5" key="1">
    <citation type="submission" date="2018-02" db="EMBL/GenBank/DDBJ databases">
        <authorList>
            <person name="Handem S."/>
        </authorList>
    </citation>
    <scope>NUCLEOTIDE SEQUENCE [LARGE SCALE GENOMIC DNA]</scope>
    <source>
        <strain evidence="4">Spain3473</strain>
        <strain evidence="5">Spain939</strain>
    </source>
</reference>
<evidence type="ECO:0000313" key="2">
    <source>
        <dbReference type="EMBL" id="RJP08408.1"/>
    </source>
</evidence>
<comment type="caution">
    <text evidence="2">The sequence shown here is derived from an EMBL/GenBank/DDBJ whole genome shotgun (WGS) entry which is preliminary data.</text>
</comment>
<name>A0A3A4MEH8_9STRE</name>
<reference evidence="2" key="2">
    <citation type="submission" date="2018-02" db="EMBL/GenBank/DDBJ databases">
        <authorList>
            <person name="Cohen D.B."/>
            <person name="Kent A.D."/>
        </authorList>
    </citation>
    <scope>NUCLEOTIDE SEQUENCE</scope>
    <source>
        <strain evidence="2">Spain3473</strain>
        <strain evidence="3">Spain939</strain>
    </source>
</reference>
<organism evidence="2 4">
    <name type="scientific">Streptococcus pseudopneumoniae</name>
    <dbReference type="NCBI Taxonomy" id="257758"/>
    <lineage>
        <taxon>Bacteria</taxon>
        <taxon>Bacillati</taxon>
        <taxon>Bacillota</taxon>
        <taxon>Bacilli</taxon>
        <taxon>Lactobacillales</taxon>
        <taxon>Streptococcaceae</taxon>
        <taxon>Streptococcus</taxon>
    </lineage>
</organism>
<dbReference type="PROSITE" id="PS50075">
    <property type="entry name" value="CARRIER"/>
    <property type="match status" value="1"/>
</dbReference>
<dbReference type="Proteomes" id="UP000266144">
    <property type="component" value="Unassembled WGS sequence"/>
</dbReference>
<dbReference type="EMBL" id="PTQV01000036">
    <property type="protein sequence ID" value="RJP82144.1"/>
    <property type="molecule type" value="Genomic_DNA"/>
</dbReference>
<dbReference type="AlphaFoldDB" id="A0A3A4MEH8"/>
<evidence type="ECO:0000259" key="1">
    <source>
        <dbReference type="PROSITE" id="PS50075"/>
    </source>
</evidence>
<evidence type="ECO:0000313" key="4">
    <source>
        <dbReference type="Proteomes" id="UP000265600"/>
    </source>
</evidence>
<dbReference type="Proteomes" id="UP000265600">
    <property type="component" value="Unassembled WGS sequence"/>
</dbReference>
<evidence type="ECO:0000313" key="5">
    <source>
        <dbReference type="Proteomes" id="UP000266144"/>
    </source>
</evidence>
<dbReference type="Pfam" id="PF00550">
    <property type="entry name" value="PP-binding"/>
    <property type="match status" value="1"/>
</dbReference>